<evidence type="ECO:0000313" key="2">
    <source>
        <dbReference type="EMBL" id="CAL1360959.1"/>
    </source>
</evidence>
<organism evidence="2 3">
    <name type="scientific">Linum trigynum</name>
    <dbReference type="NCBI Taxonomy" id="586398"/>
    <lineage>
        <taxon>Eukaryota</taxon>
        <taxon>Viridiplantae</taxon>
        <taxon>Streptophyta</taxon>
        <taxon>Embryophyta</taxon>
        <taxon>Tracheophyta</taxon>
        <taxon>Spermatophyta</taxon>
        <taxon>Magnoliopsida</taxon>
        <taxon>eudicotyledons</taxon>
        <taxon>Gunneridae</taxon>
        <taxon>Pentapetalae</taxon>
        <taxon>rosids</taxon>
        <taxon>fabids</taxon>
        <taxon>Malpighiales</taxon>
        <taxon>Linaceae</taxon>
        <taxon>Linum</taxon>
    </lineage>
</organism>
<reference evidence="2 3" key="1">
    <citation type="submission" date="2024-04" db="EMBL/GenBank/DDBJ databases">
        <authorList>
            <person name="Fracassetti M."/>
        </authorList>
    </citation>
    <scope>NUCLEOTIDE SEQUENCE [LARGE SCALE GENOMIC DNA]</scope>
</reference>
<dbReference type="EMBL" id="OZ034814">
    <property type="protein sequence ID" value="CAL1360959.1"/>
    <property type="molecule type" value="Genomic_DNA"/>
</dbReference>
<proteinExistence type="predicted"/>
<name>A0AAV2CXZ7_9ROSI</name>
<feature type="compositionally biased region" description="Basic and acidic residues" evidence="1">
    <location>
        <begin position="122"/>
        <end position="131"/>
    </location>
</feature>
<feature type="compositionally biased region" description="Polar residues" evidence="1">
    <location>
        <begin position="1"/>
        <end position="17"/>
    </location>
</feature>
<keyword evidence="3" id="KW-1185">Reference proteome</keyword>
<dbReference type="AlphaFoldDB" id="A0AAV2CXZ7"/>
<feature type="compositionally biased region" description="Basic and acidic residues" evidence="1">
    <location>
        <begin position="71"/>
        <end position="80"/>
    </location>
</feature>
<evidence type="ECO:0000313" key="3">
    <source>
        <dbReference type="Proteomes" id="UP001497516"/>
    </source>
</evidence>
<dbReference type="Proteomes" id="UP001497516">
    <property type="component" value="Chromosome 10"/>
</dbReference>
<gene>
    <name evidence="2" type="ORF">LTRI10_LOCUS8360</name>
</gene>
<feature type="region of interest" description="Disordered" evidence="1">
    <location>
        <begin position="65"/>
        <end position="149"/>
    </location>
</feature>
<protein>
    <submittedName>
        <fullName evidence="2">Uncharacterized protein</fullName>
    </submittedName>
</protein>
<accession>A0AAV2CXZ7</accession>
<feature type="region of interest" description="Disordered" evidence="1">
    <location>
        <begin position="1"/>
        <end position="29"/>
    </location>
</feature>
<sequence length="149" mass="16489">METGQEGTTQIPQTHIEASNGAGKAKEDIPVDNDTIKKCNNVAGRAGAVKQLTACNIKVQTQRKLGGRVWRRQEQGRTRETNPPQLTLQKRGLKSTEENIFQGENERKSQKKAKTLVFPKPADTEDLKHNEQMVGDVADPDSTQGRLAQ</sequence>
<evidence type="ECO:0000256" key="1">
    <source>
        <dbReference type="SAM" id="MobiDB-lite"/>
    </source>
</evidence>